<evidence type="ECO:0000256" key="3">
    <source>
        <dbReference type="ARBA" id="ARBA00023002"/>
    </source>
</evidence>
<dbReference type="Gene3D" id="3.20.20.100">
    <property type="entry name" value="NADP-dependent oxidoreductase domain"/>
    <property type="match status" value="1"/>
</dbReference>
<accession>A0AAV3UPY4</accession>
<evidence type="ECO:0000259" key="4">
    <source>
        <dbReference type="Pfam" id="PF00248"/>
    </source>
</evidence>
<dbReference type="GeneID" id="68615805"/>
<dbReference type="PRINTS" id="PR00069">
    <property type="entry name" value="ALDKETRDTASE"/>
</dbReference>
<dbReference type="RefSeq" id="WP_227777116.1">
    <property type="nucleotide sequence ID" value="NZ_BAABKX010000019.1"/>
</dbReference>
<proteinExistence type="inferred from homology"/>
<protein>
    <submittedName>
        <fullName evidence="5">Aldo/keto reductase</fullName>
    </submittedName>
</protein>
<comment type="similarity">
    <text evidence="1">Belongs to the aldo/keto reductase family.</text>
</comment>
<evidence type="ECO:0000256" key="2">
    <source>
        <dbReference type="ARBA" id="ARBA00022857"/>
    </source>
</evidence>
<dbReference type="GO" id="GO:0016616">
    <property type="term" value="F:oxidoreductase activity, acting on the CH-OH group of donors, NAD or NADP as acceptor"/>
    <property type="evidence" value="ECO:0007669"/>
    <property type="project" value="UniProtKB-ARBA"/>
</dbReference>
<name>A0AAV3UPY4_9EURY</name>
<dbReference type="AlphaFoldDB" id="A0AAV3UPY4"/>
<dbReference type="Pfam" id="PF00248">
    <property type="entry name" value="Aldo_ket_red"/>
    <property type="match status" value="1"/>
</dbReference>
<keyword evidence="2" id="KW-0521">NADP</keyword>
<feature type="domain" description="NADP-dependent oxidoreductase" evidence="4">
    <location>
        <begin position="18"/>
        <end position="264"/>
    </location>
</feature>
<dbReference type="PIRSF" id="PIRSF000097">
    <property type="entry name" value="AKR"/>
    <property type="match status" value="1"/>
</dbReference>
<keyword evidence="6" id="KW-1185">Reference proteome</keyword>
<keyword evidence="3" id="KW-0560">Oxidoreductase</keyword>
<dbReference type="InterPro" id="IPR036812">
    <property type="entry name" value="NAD(P)_OxRdtase_dom_sf"/>
</dbReference>
<dbReference type="EMBL" id="BAABKX010000019">
    <property type="protein sequence ID" value="GAA5061591.1"/>
    <property type="molecule type" value="Genomic_DNA"/>
</dbReference>
<dbReference type="PANTHER" id="PTHR43827">
    <property type="entry name" value="2,5-DIKETO-D-GLUCONIC ACID REDUCTASE"/>
    <property type="match status" value="1"/>
</dbReference>
<dbReference type="Proteomes" id="UP001501729">
    <property type="component" value="Unassembled WGS sequence"/>
</dbReference>
<dbReference type="InterPro" id="IPR018170">
    <property type="entry name" value="Aldo/ket_reductase_CS"/>
</dbReference>
<dbReference type="InterPro" id="IPR023210">
    <property type="entry name" value="NADP_OxRdtase_dom"/>
</dbReference>
<dbReference type="PANTHER" id="PTHR43827:SF3">
    <property type="entry name" value="NADP-DEPENDENT OXIDOREDUCTASE DOMAIN-CONTAINING PROTEIN"/>
    <property type="match status" value="1"/>
</dbReference>
<gene>
    <name evidence="5" type="ORF">GCM10025751_48060</name>
</gene>
<sequence>MVVSRTDQHLFENAAFQIGLGTYSLTGDKGTETIQSALEYGYRHVDTARLYENERNVGDALTRADVDREDVLVATKVGHFEEPEKTPTYIQEAVTASLDRLGVDTIDLLYHHWPHDESEVETVLPVFDELVDEGLVASVGVSNYPIRYLEMIPTLIDAPLVANQVEMHPLLQQQELYAYLHDQDITLVAYSPLAQGKVFDVPELVRIAEKHETTAAAVSLAWLAQKEGVVPIPRSSKDAHIQQNLDTRTLSLDAEDFETIESLNKNERLEDPSWMDW</sequence>
<dbReference type="InterPro" id="IPR020471">
    <property type="entry name" value="AKR"/>
</dbReference>
<dbReference type="SUPFAM" id="SSF51430">
    <property type="entry name" value="NAD(P)-linked oxidoreductase"/>
    <property type="match status" value="1"/>
</dbReference>
<evidence type="ECO:0000313" key="6">
    <source>
        <dbReference type="Proteomes" id="UP001501729"/>
    </source>
</evidence>
<dbReference type="PROSITE" id="PS00798">
    <property type="entry name" value="ALDOKETO_REDUCTASE_1"/>
    <property type="match status" value="1"/>
</dbReference>
<comment type="caution">
    <text evidence="5">The sequence shown here is derived from an EMBL/GenBank/DDBJ whole genome shotgun (WGS) entry which is preliminary data.</text>
</comment>
<evidence type="ECO:0000313" key="5">
    <source>
        <dbReference type="EMBL" id="GAA5061591.1"/>
    </source>
</evidence>
<evidence type="ECO:0000256" key="1">
    <source>
        <dbReference type="ARBA" id="ARBA00007905"/>
    </source>
</evidence>
<reference evidence="5 6" key="1">
    <citation type="journal article" date="2019" name="Int. J. Syst. Evol. Microbiol.">
        <title>The Global Catalogue of Microorganisms (GCM) 10K type strain sequencing project: providing services to taxonomists for standard genome sequencing and annotation.</title>
        <authorList>
            <consortium name="The Broad Institute Genomics Platform"/>
            <consortium name="The Broad Institute Genome Sequencing Center for Infectious Disease"/>
            <person name="Wu L."/>
            <person name="Ma J."/>
        </authorList>
    </citation>
    <scope>NUCLEOTIDE SEQUENCE [LARGE SCALE GENOMIC DNA]</scope>
    <source>
        <strain evidence="5 6">JCM 17504</strain>
    </source>
</reference>
<organism evidence="5 6">
    <name type="scientific">Haladaptatus pallidirubidus</name>
    <dbReference type="NCBI Taxonomy" id="1008152"/>
    <lineage>
        <taxon>Archaea</taxon>
        <taxon>Methanobacteriati</taxon>
        <taxon>Methanobacteriota</taxon>
        <taxon>Stenosarchaea group</taxon>
        <taxon>Halobacteria</taxon>
        <taxon>Halobacteriales</taxon>
        <taxon>Haladaptataceae</taxon>
        <taxon>Haladaptatus</taxon>
    </lineage>
</organism>